<evidence type="ECO:0000256" key="2">
    <source>
        <dbReference type="ARBA" id="ARBA00022692"/>
    </source>
</evidence>
<feature type="transmembrane region" description="Helical" evidence="5">
    <location>
        <begin position="12"/>
        <end position="37"/>
    </location>
</feature>
<gene>
    <name evidence="7" type="ORF">TrRE_jg4640</name>
</gene>
<dbReference type="GO" id="GO:0016020">
    <property type="term" value="C:membrane"/>
    <property type="evidence" value="ECO:0007669"/>
    <property type="project" value="UniProtKB-SubCell"/>
</dbReference>
<protein>
    <recommendedName>
        <fullName evidence="6">Fatty acid hydroxylase domain-containing protein</fullName>
    </recommendedName>
</protein>
<dbReference type="GO" id="GO:0005506">
    <property type="term" value="F:iron ion binding"/>
    <property type="evidence" value="ECO:0007669"/>
    <property type="project" value="InterPro"/>
</dbReference>
<keyword evidence="2 5" id="KW-0812">Transmembrane</keyword>
<dbReference type="Proteomes" id="UP001165082">
    <property type="component" value="Unassembled WGS sequence"/>
</dbReference>
<comment type="caution">
    <text evidence="7">The sequence shown here is derived from an EMBL/GenBank/DDBJ whole genome shotgun (WGS) entry which is preliminary data.</text>
</comment>
<keyword evidence="4 5" id="KW-0472">Membrane</keyword>
<dbReference type="GO" id="GO:0008610">
    <property type="term" value="P:lipid biosynthetic process"/>
    <property type="evidence" value="ECO:0007669"/>
    <property type="project" value="InterPro"/>
</dbReference>
<dbReference type="InterPro" id="IPR050307">
    <property type="entry name" value="Sterol_Desaturase_Related"/>
</dbReference>
<evidence type="ECO:0000256" key="4">
    <source>
        <dbReference type="ARBA" id="ARBA00023136"/>
    </source>
</evidence>
<accession>A0A9W6ZTV1</accession>
<feature type="transmembrane region" description="Helical" evidence="5">
    <location>
        <begin position="104"/>
        <end position="123"/>
    </location>
</feature>
<reference evidence="7" key="1">
    <citation type="submission" date="2022-07" db="EMBL/GenBank/DDBJ databases">
        <title>Genome analysis of Parmales, a sister group of diatoms, reveals the evolutionary specialization of diatoms from phago-mixotrophs to photoautotrophs.</title>
        <authorList>
            <person name="Ban H."/>
            <person name="Sato S."/>
            <person name="Yoshikawa S."/>
            <person name="Kazumasa Y."/>
            <person name="Nakamura Y."/>
            <person name="Ichinomiya M."/>
            <person name="Saitoh K."/>
            <person name="Sato N."/>
            <person name="Blanc-Mathieu R."/>
            <person name="Endo H."/>
            <person name="Kuwata A."/>
            <person name="Ogata H."/>
        </authorList>
    </citation>
    <scope>NUCLEOTIDE SEQUENCE</scope>
</reference>
<dbReference type="EMBL" id="BRXZ01002160">
    <property type="protein sequence ID" value="GMH55840.1"/>
    <property type="molecule type" value="Genomic_DNA"/>
</dbReference>
<evidence type="ECO:0000313" key="7">
    <source>
        <dbReference type="EMBL" id="GMH55840.1"/>
    </source>
</evidence>
<dbReference type="AlphaFoldDB" id="A0A9W6ZTV1"/>
<evidence type="ECO:0000256" key="5">
    <source>
        <dbReference type="SAM" id="Phobius"/>
    </source>
</evidence>
<dbReference type="InterPro" id="IPR006694">
    <property type="entry name" value="Fatty_acid_hydroxylase"/>
</dbReference>
<feature type="domain" description="Fatty acid hydroxylase" evidence="6">
    <location>
        <begin position="113"/>
        <end position="248"/>
    </location>
</feature>
<evidence type="ECO:0000256" key="3">
    <source>
        <dbReference type="ARBA" id="ARBA00022989"/>
    </source>
</evidence>
<sequence length="324" mass="37201">MLCEFAPDSFFLTWAMLTVLGFTIVMLSSSFVFYHYYWGPKVTYDKWTRKTNPKFPSPAKGIYTATLCPAAAIYLSQQSTVSKTLGTLSKAYCSDNPFTDEEHGGAMGVLIQFLLIVIVSDFWEWGYHRLGHIYPSFWAQHKHHHVFFNPSPFAVIADEYVDQFFRALPLFLFPAICPINMDVMFFTYGVFFYVYGIYLHWGYEFDLLDAHNPIINTSYHHYLHHAKAILGKPYHTGFFFKCWDQMTGAVYPVEKCFCVKCERAKGKRTLAQFKAVHIPDYSVLLTLDFWTGKDAFSGTTAGDKNEALTEEQKFFASKGAVKAD</sequence>
<dbReference type="PANTHER" id="PTHR11863">
    <property type="entry name" value="STEROL DESATURASE"/>
    <property type="match status" value="1"/>
</dbReference>
<evidence type="ECO:0000259" key="6">
    <source>
        <dbReference type="Pfam" id="PF04116"/>
    </source>
</evidence>
<organism evidence="7 8">
    <name type="scientific">Triparma retinervis</name>
    <dbReference type="NCBI Taxonomy" id="2557542"/>
    <lineage>
        <taxon>Eukaryota</taxon>
        <taxon>Sar</taxon>
        <taxon>Stramenopiles</taxon>
        <taxon>Ochrophyta</taxon>
        <taxon>Bolidophyceae</taxon>
        <taxon>Parmales</taxon>
        <taxon>Triparmaceae</taxon>
        <taxon>Triparma</taxon>
    </lineage>
</organism>
<dbReference type="Pfam" id="PF04116">
    <property type="entry name" value="FA_hydroxylase"/>
    <property type="match status" value="1"/>
</dbReference>
<dbReference type="GO" id="GO:0016491">
    <property type="term" value="F:oxidoreductase activity"/>
    <property type="evidence" value="ECO:0007669"/>
    <property type="project" value="InterPro"/>
</dbReference>
<keyword evidence="8" id="KW-1185">Reference proteome</keyword>
<keyword evidence="3 5" id="KW-1133">Transmembrane helix</keyword>
<proteinExistence type="predicted"/>
<dbReference type="OrthoDB" id="408954at2759"/>
<evidence type="ECO:0000256" key="1">
    <source>
        <dbReference type="ARBA" id="ARBA00004370"/>
    </source>
</evidence>
<evidence type="ECO:0000313" key="8">
    <source>
        <dbReference type="Proteomes" id="UP001165082"/>
    </source>
</evidence>
<comment type="subcellular location">
    <subcellularLocation>
        <location evidence="1">Membrane</location>
    </subcellularLocation>
</comment>
<name>A0A9W6ZTV1_9STRA</name>